<dbReference type="GeneID" id="97142911"/>
<keyword evidence="10" id="KW-1185">Reference proteome</keyword>
<evidence type="ECO:0000256" key="4">
    <source>
        <dbReference type="PIRSR" id="PIRSR603782-2"/>
    </source>
</evidence>
<dbReference type="OrthoDB" id="9811998at2"/>
<evidence type="ECO:0000256" key="1">
    <source>
        <dbReference type="ARBA" id="ARBA00010996"/>
    </source>
</evidence>
<evidence type="ECO:0000256" key="2">
    <source>
        <dbReference type="ARBA" id="ARBA00023008"/>
    </source>
</evidence>
<dbReference type="EMBL" id="CP080764">
    <property type="protein sequence ID" value="QYY42359.1"/>
    <property type="molecule type" value="Genomic_DNA"/>
</dbReference>
<gene>
    <name evidence="7" type="ORF">K3F53_16140</name>
    <name evidence="8" type="ORF">SAMN04489735_102527</name>
</gene>
<evidence type="ECO:0000313" key="10">
    <source>
        <dbReference type="Proteomes" id="UP000826616"/>
    </source>
</evidence>
<feature type="domain" description="Thioredoxin" evidence="6">
    <location>
        <begin position="36"/>
        <end position="201"/>
    </location>
</feature>
<dbReference type="Gene3D" id="3.40.30.10">
    <property type="entry name" value="Glutaredoxin"/>
    <property type="match status" value="1"/>
</dbReference>
<evidence type="ECO:0000259" key="6">
    <source>
        <dbReference type="PROSITE" id="PS51352"/>
    </source>
</evidence>
<dbReference type="Proteomes" id="UP000826616">
    <property type="component" value="Chromosome"/>
</dbReference>
<dbReference type="AlphaFoldDB" id="A0A1G8CFN0"/>
<feature type="disulfide bond" description="Redox-active" evidence="4">
    <location>
        <begin position="74"/>
        <end position="78"/>
    </location>
</feature>
<protein>
    <submittedName>
        <fullName evidence="8">Protein SCO1/2</fullName>
    </submittedName>
    <submittedName>
        <fullName evidence="7">SCO family protein</fullName>
    </submittedName>
</protein>
<reference evidence="7 10" key="2">
    <citation type="submission" date="2021-08" db="EMBL/GenBank/DDBJ databases">
        <title>Complete genome sequence of the strain Aneurinibacillus thermoaerophilus CCM 8960.</title>
        <authorList>
            <person name="Musilova J."/>
            <person name="Kourilova X."/>
            <person name="Pernicova I."/>
            <person name="Bezdicek M."/>
            <person name="Lengerova M."/>
            <person name="Obruca S."/>
            <person name="Sedlar K."/>
        </authorList>
    </citation>
    <scope>NUCLEOTIDE SEQUENCE [LARGE SCALE GENOMIC DNA]</scope>
    <source>
        <strain evidence="7 10">CCM 8960</strain>
    </source>
</reference>
<dbReference type="PROSITE" id="PS51352">
    <property type="entry name" value="THIOREDOXIN_2"/>
    <property type="match status" value="1"/>
</dbReference>
<dbReference type="InterPro" id="IPR003782">
    <property type="entry name" value="SCO1/SenC"/>
</dbReference>
<dbReference type="EMBL" id="FNDE01000025">
    <property type="protein sequence ID" value="SDH44267.1"/>
    <property type="molecule type" value="Genomic_DNA"/>
</dbReference>
<dbReference type="GO" id="GO:0046872">
    <property type="term" value="F:metal ion binding"/>
    <property type="evidence" value="ECO:0007669"/>
    <property type="project" value="UniProtKB-KW"/>
</dbReference>
<feature type="transmembrane region" description="Helical" evidence="5">
    <location>
        <begin position="9"/>
        <end position="31"/>
    </location>
</feature>
<organism evidence="8 9">
    <name type="scientific">Aneurinibacillus thermoaerophilus</name>
    <dbReference type="NCBI Taxonomy" id="143495"/>
    <lineage>
        <taxon>Bacteria</taxon>
        <taxon>Bacillati</taxon>
        <taxon>Bacillota</taxon>
        <taxon>Bacilli</taxon>
        <taxon>Bacillales</taxon>
        <taxon>Paenibacillaceae</taxon>
        <taxon>Aneurinibacillus group</taxon>
        <taxon>Aneurinibacillus</taxon>
    </lineage>
</organism>
<dbReference type="InterPro" id="IPR036249">
    <property type="entry name" value="Thioredoxin-like_sf"/>
</dbReference>
<reference evidence="8 9" key="1">
    <citation type="submission" date="2016-10" db="EMBL/GenBank/DDBJ databases">
        <authorList>
            <person name="de Groot N.N."/>
        </authorList>
    </citation>
    <scope>NUCLEOTIDE SEQUENCE [LARGE SCALE GENOMIC DNA]</scope>
    <source>
        <strain evidence="8 9">L 420-91</strain>
    </source>
</reference>
<feature type="binding site" evidence="3">
    <location>
        <position position="78"/>
    </location>
    <ligand>
        <name>Cu cation</name>
        <dbReference type="ChEBI" id="CHEBI:23378"/>
    </ligand>
</feature>
<accession>A0A1G8CFN0</accession>
<dbReference type="PANTHER" id="PTHR12151">
    <property type="entry name" value="ELECTRON TRANSPORT PROTIN SCO1/SENC FAMILY MEMBER"/>
    <property type="match status" value="1"/>
</dbReference>
<feature type="binding site" evidence="3">
    <location>
        <position position="164"/>
    </location>
    <ligand>
        <name>Cu cation</name>
        <dbReference type="ChEBI" id="CHEBI:23378"/>
    </ligand>
</feature>
<keyword evidence="5" id="KW-0812">Transmembrane</keyword>
<dbReference type="PANTHER" id="PTHR12151:SF25">
    <property type="entry name" value="LINALOOL DEHYDRATASE_ISOMERASE DOMAIN-CONTAINING PROTEIN"/>
    <property type="match status" value="1"/>
</dbReference>
<evidence type="ECO:0000313" key="7">
    <source>
        <dbReference type="EMBL" id="QYY42359.1"/>
    </source>
</evidence>
<feature type="binding site" evidence="3">
    <location>
        <position position="74"/>
    </location>
    <ligand>
        <name>Cu cation</name>
        <dbReference type="ChEBI" id="CHEBI:23378"/>
    </ligand>
</feature>
<evidence type="ECO:0000313" key="9">
    <source>
        <dbReference type="Proteomes" id="UP000198956"/>
    </source>
</evidence>
<dbReference type="Proteomes" id="UP000198956">
    <property type="component" value="Unassembled WGS sequence"/>
</dbReference>
<keyword evidence="4" id="KW-1015">Disulfide bond</keyword>
<keyword evidence="5" id="KW-1133">Transmembrane helix</keyword>
<name>A0A1G8CFN0_ANETH</name>
<dbReference type="RefSeq" id="WP_057897642.1">
    <property type="nucleotide sequence ID" value="NZ_CP080764.1"/>
</dbReference>
<evidence type="ECO:0000256" key="3">
    <source>
        <dbReference type="PIRSR" id="PIRSR603782-1"/>
    </source>
</evidence>
<keyword evidence="3" id="KW-0479">Metal-binding</keyword>
<dbReference type="InterPro" id="IPR013766">
    <property type="entry name" value="Thioredoxin_domain"/>
</dbReference>
<dbReference type="CDD" id="cd02968">
    <property type="entry name" value="SCO"/>
    <property type="match status" value="1"/>
</dbReference>
<comment type="similarity">
    <text evidence="1">Belongs to the SCO1/2 family.</text>
</comment>
<keyword evidence="5" id="KW-0472">Membrane</keyword>
<keyword evidence="2 3" id="KW-0186">Copper</keyword>
<dbReference type="SUPFAM" id="SSF52833">
    <property type="entry name" value="Thioredoxin-like"/>
    <property type="match status" value="1"/>
</dbReference>
<proteinExistence type="inferred from homology"/>
<evidence type="ECO:0000313" key="8">
    <source>
        <dbReference type="EMBL" id="SDH44267.1"/>
    </source>
</evidence>
<evidence type="ECO:0000256" key="5">
    <source>
        <dbReference type="SAM" id="Phobius"/>
    </source>
</evidence>
<dbReference type="Pfam" id="PF02630">
    <property type="entry name" value="SCO1-SenC"/>
    <property type="match status" value="1"/>
</dbReference>
<sequence length="202" mass="23263">MSSALRRHWFIVLTGALVVTILLIIVYQIWWGSNKLPVLDRAPSFTMSDMYGNRVSLRDSDGKVRLVSFHYTHCPDVCQATNFNLIRVQQKLKEQGVLQDKVLLMTITFDPKRDTEQVLQQYTAIRNIKPDGWLFLRGTPEQTKRVLDGFKIFAEDQGNGIFVHSNELFLLDGNKNIRAIYKMGSSMDNEQIVKDINNLLED</sequence>